<reference evidence="1 2" key="1">
    <citation type="submission" date="2019-01" db="EMBL/GenBank/DDBJ databases">
        <title>Coherence of Microcystis species and biogeography revealed through population genomics.</title>
        <authorList>
            <person name="Perez-Carrascal O.M."/>
            <person name="Terrat Y."/>
            <person name="Giani A."/>
            <person name="Fortin N."/>
            <person name="Tromas N."/>
            <person name="Shapiro B.J."/>
        </authorList>
    </citation>
    <scope>NUCLEOTIDE SEQUENCE [LARGE SCALE GENOMIC DNA]</scope>
    <source>
        <strain evidence="1">Mf_WU_F_19750830_S460</strain>
    </source>
</reference>
<gene>
    <name evidence="1" type="ORF">EWV40_12045</name>
</gene>
<accession>A0A552LM68</accession>
<proteinExistence type="predicted"/>
<organism evidence="1 2">
    <name type="scientific">Microcystis flos-aquae Mf_WU_F_19750830_S460</name>
    <dbReference type="NCBI Taxonomy" id="2486237"/>
    <lineage>
        <taxon>Bacteria</taxon>
        <taxon>Bacillati</taxon>
        <taxon>Cyanobacteriota</taxon>
        <taxon>Cyanophyceae</taxon>
        <taxon>Oscillatoriophycideae</taxon>
        <taxon>Chroococcales</taxon>
        <taxon>Microcystaceae</taxon>
        <taxon>Microcystis</taxon>
    </lineage>
</organism>
<evidence type="ECO:0000313" key="1">
    <source>
        <dbReference type="EMBL" id="TRV21304.1"/>
    </source>
</evidence>
<protein>
    <submittedName>
        <fullName evidence="1">Transposase</fullName>
    </submittedName>
</protein>
<dbReference type="AlphaFoldDB" id="A0A552LM68"/>
<sequence length="131" mass="15253">MLVAERHIIKKGHRFWAEIDNLSWQSKNLYNSANYLIRQNFIYGHGYLTYNQMASLMKETEQYQALPAKVSQQVLRGLDRNWKSFFAASSEFKSHPDKFLGKPKIPGYKEPKKGRNLLVYTIQAISKVGLK</sequence>
<dbReference type="EMBL" id="SFAN01000100">
    <property type="protein sequence ID" value="TRV21304.1"/>
    <property type="molecule type" value="Genomic_DNA"/>
</dbReference>
<dbReference type="Proteomes" id="UP000320730">
    <property type="component" value="Unassembled WGS sequence"/>
</dbReference>
<evidence type="ECO:0000313" key="2">
    <source>
        <dbReference type="Proteomes" id="UP000320730"/>
    </source>
</evidence>
<name>A0A552LM68_9CHRO</name>
<comment type="caution">
    <text evidence="1">The sequence shown here is derived from an EMBL/GenBank/DDBJ whole genome shotgun (WGS) entry which is preliminary data.</text>
</comment>